<accession>A0A5C3QZG4</accession>
<evidence type="ECO:0000313" key="2">
    <source>
        <dbReference type="Proteomes" id="UP000305067"/>
    </source>
</evidence>
<sequence length="55" mass="6135">MCVSQVRLRSPPFQRSPATTSRYFWANVEVCCCERAFIAAGLQGCFLAGLDFMQA</sequence>
<name>A0A5C3QZG4_9AGAR</name>
<gene>
    <name evidence="1" type="ORF">BDV98DRAFT_560866</name>
</gene>
<proteinExistence type="predicted"/>
<organism evidence="1 2">
    <name type="scientific">Pterulicium gracile</name>
    <dbReference type="NCBI Taxonomy" id="1884261"/>
    <lineage>
        <taxon>Eukaryota</taxon>
        <taxon>Fungi</taxon>
        <taxon>Dikarya</taxon>
        <taxon>Basidiomycota</taxon>
        <taxon>Agaricomycotina</taxon>
        <taxon>Agaricomycetes</taxon>
        <taxon>Agaricomycetidae</taxon>
        <taxon>Agaricales</taxon>
        <taxon>Pleurotineae</taxon>
        <taxon>Pterulaceae</taxon>
        <taxon>Pterulicium</taxon>
    </lineage>
</organism>
<protein>
    <submittedName>
        <fullName evidence="1">Uncharacterized protein</fullName>
    </submittedName>
</protein>
<dbReference type="AlphaFoldDB" id="A0A5C3QZG4"/>
<dbReference type="Proteomes" id="UP000305067">
    <property type="component" value="Unassembled WGS sequence"/>
</dbReference>
<evidence type="ECO:0000313" key="1">
    <source>
        <dbReference type="EMBL" id="TFL05921.1"/>
    </source>
</evidence>
<keyword evidence="2" id="KW-1185">Reference proteome</keyword>
<reference evidence="1 2" key="1">
    <citation type="journal article" date="2019" name="Nat. Ecol. Evol.">
        <title>Megaphylogeny resolves global patterns of mushroom evolution.</title>
        <authorList>
            <person name="Varga T."/>
            <person name="Krizsan K."/>
            <person name="Foldi C."/>
            <person name="Dima B."/>
            <person name="Sanchez-Garcia M."/>
            <person name="Sanchez-Ramirez S."/>
            <person name="Szollosi G.J."/>
            <person name="Szarkandi J.G."/>
            <person name="Papp V."/>
            <person name="Albert L."/>
            <person name="Andreopoulos W."/>
            <person name="Angelini C."/>
            <person name="Antonin V."/>
            <person name="Barry K.W."/>
            <person name="Bougher N.L."/>
            <person name="Buchanan P."/>
            <person name="Buyck B."/>
            <person name="Bense V."/>
            <person name="Catcheside P."/>
            <person name="Chovatia M."/>
            <person name="Cooper J."/>
            <person name="Damon W."/>
            <person name="Desjardin D."/>
            <person name="Finy P."/>
            <person name="Geml J."/>
            <person name="Haridas S."/>
            <person name="Hughes K."/>
            <person name="Justo A."/>
            <person name="Karasinski D."/>
            <person name="Kautmanova I."/>
            <person name="Kiss B."/>
            <person name="Kocsube S."/>
            <person name="Kotiranta H."/>
            <person name="LaButti K.M."/>
            <person name="Lechner B.E."/>
            <person name="Liimatainen K."/>
            <person name="Lipzen A."/>
            <person name="Lukacs Z."/>
            <person name="Mihaltcheva S."/>
            <person name="Morgado L.N."/>
            <person name="Niskanen T."/>
            <person name="Noordeloos M.E."/>
            <person name="Ohm R.A."/>
            <person name="Ortiz-Santana B."/>
            <person name="Ovrebo C."/>
            <person name="Racz N."/>
            <person name="Riley R."/>
            <person name="Savchenko A."/>
            <person name="Shiryaev A."/>
            <person name="Soop K."/>
            <person name="Spirin V."/>
            <person name="Szebenyi C."/>
            <person name="Tomsovsky M."/>
            <person name="Tulloss R.E."/>
            <person name="Uehling J."/>
            <person name="Grigoriev I.V."/>
            <person name="Vagvolgyi C."/>
            <person name="Papp T."/>
            <person name="Martin F.M."/>
            <person name="Miettinen O."/>
            <person name="Hibbett D.S."/>
            <person name="Nagy L.G."/>
        </authorList>
    </citation>
    <scope>NUCLEOTIDE SEQUENCE [LARGE SCALE GENOMIC DNA]</scope>
    <source>
        <strain evidence="1 2">CBS 309.79</strain>
    </source>
</reference>
<dbReference type="EMBL" id="ML178816">
    <property type="protein sequence ID" value="TFL05921.1"/>
    <property type="molecule type" value="Genomic_DNA"/>
</dbReference>